<evidence type="ECO:0000313" key="2">
    <source>
        <dbReference type="EMBL" id="QJI03011.1"/>
    </source>
</evidence>
<proteinExistence type="predicted"/>
<dbReference type="EMBL" id="MT145050">
    <property type="protein sequence ID" value="QJI03011.1"/>
    <property type="molecule type" value="Genomic_DNA"/>
</dbReference>
<gene>
    <name evidence="1" type="ORF">TM448A01952_0012</name>
    <name evidence="2" type="ORF">TM448B03967_0007</name>
</gene>
<name>A0A6H1ZU35_9ZZZZ</name>
<dbReference type="AlphaFoldDB" id="A0A6H1ZU35"/>
<organism evidence="1">
    <name type="scientific">viral metagenome</name>
    <dbReference type="NCBI Taxonomy" id="1070528"/>
    <lineage>
        <taxon>unclassified sequences</taxon>
        <taxon>metagenomes</taxon>
        <taxon>organismal metagenomes</taxon>
    </lineage>
</organism>
<evidence type="ECO:0000313" key="1">
    <source>
        <dbReference type="EMBL" id="QJA51028.1"/>
    </source>
</evidence>
<reference evidence="1" key="1">
    <citation type="submission" date="2020-03" db="EMBL/GenBank/DDBJ databases">
        <title>The deep terrestrial virosphere.</title>
        <authorList>
            <person name="Holmfeldt K."/>
            <person name="Nilsson E."/>
            <person name="Simone D."/>
            <person name="Lopez-Fernandez M."/>
            <person name="Wu X."/>
            <person name="de Brujin I."/>
            <person name="Lundin D."/>
            <person name="Andersson A."/>
            <person name="Bertilsson S."/>
            <person name="Dopson M."/>
        </authorList>
    </citation>
    <scope>NUCLEOTIDE SEQUENCE</scope>
    <source>
        <strain evidence="1">TM448A01952</strain>
        <strain evidence="2">TM448B03967</strain>
    </source>
</reference>
<dbReference type="EMBL" id="MT144232">
    <property type="protein sequence ID" value="QJA51028.1"/>
    <property type="molecule type" value="Genomic_DNA"/>
</dbReference>
<accession>A0A6H1ZU35</accession>
<protein>
    <submittedName>
        <fullName evidence="1">Uncharacterized protein</fullName>
    </submittedName>
</protein>
<sequence length="140" mass="15458">MKQKILNAEEVNSSTGKTYKKVELSDGTQVSCWPDFSQYAQVISGAEVEGIIFTKGKYKNLVDEKKSSGGFKTSAIKEAQSRKEASIAAAQDRTQTMWAKNNACTLVAHHPVFKDLNEGQVKSKIIDLTNAILNMDLQPF</sequence>